<feature type="transmembrane region" description="Helical" evidence="8">
    <location>
        <begin position="233"/>
        <end position="258"/>
    </location>
</feature>
<keyword evidence="8" id="KW-0812">Transmembrane</keyword>
<keyword evidence="8" id="KW-1133">Transmembrane helix</keyword>
<feature type="compositionally biased region" description="Basic residues" evidence="7">
    <location>
        <begin position="431"/>
        <end position="441"/>
    </location>
</feature>
<feature type="domain" description="Enhancer of polycomb-like N-terminal" evidence="9">
    <location>
        <begin position="608"/>
        <end position="696"/>
    </location>
</feature>
<dbReference type="InterPro" id="IPR024943">
    <property type="entry name" value="Enhancer_polycomb"/>
</dbReference>
<evidence type="ECO:0000259" key="9">
    <source>
        <dbReference type="Pfam" id="PF10513"/>
    </source>
</evidence>
<keyword evidence="10" id="KW-1185">Reference proteome</keyword>
<evidence type="ECO:0000313" key="10">
    <source>
        <dbReference type="Proteomes" id="UP000235220"/>
    </source>
</evidence>
<dbReference type="STRING" id="51240.A0A2I4HB21"/>
<dbReference type="Pfam" id="PF10513">
    <property type="entry name" value="EPL1"/>
    <property type="match status" value="1"/>
</dbReference>
<dbReference type="OrthoDB" id="435275at2759"/>
<gene>
    <name evidence="11 12" type="primary">LOC109015336</name>
</gene>
<keyword evidence="4 6" id="KW-0804">Transcription</keyword>
<evidence type="ECO:0000256" key="5">
    <source>
        <dbReference type="ARBA" id="ARBA00023242"/>
    </source>
</evidence>
<dbReference type="RefSeq" id="XP_018853358.1">
    <property type="nucleotide sequence ID" value="XM_018997813.2"/>
</dbReference>
<sequence length="863" mass="97125">MAFHHGQLLQLWSDLELQLECGSVFAFESAITRRSSRGLGGLRGYTNRTTCCAGFPVRYRTPMPSVGMRRTTRVFGVVKGLDGGARVLRSGRRLWPESVEGKLRRGNDGEEWFKLVKNPGNNGGLGCKQSGWALGGVKRVTAVDINDADDCKAEEAPICAKNAVNVNHSVDKLFGRVYSRKRRRTGTGSYDLGDSKRMYGLQFFRRQRRKIDGSEGLEIDGIEGLEVFLPRPMLAVVGAGGGSDSFIVSFLYSVLTYMRRATLRLNKFSAFLSSEPIASVYALGGIHFLRDPPITSGSGMCKFFGAIDFIPLFSLDFSTVPLCFMYMHYRMVMRYKCWPFVLANNSCDADTSGDMITDSEEDESEERGVYFPSERDLSASLMDPSECNNMVHEAHNLENRALLHPSLRASKLAGRSAQSRNCLNSRGFRKRRSSLRRRRARNPSAVGVHKPSGAVVSDAIHNRINGMPFSSLVTNNKIRSPVRSSSPRQSKEESSTSCGSRQDGDISCCTANILVIDSDKCYRVEGANIMLEISASREWLLVVKKDGFTRYTQKTEKIMRPCSCNRFTHDILWNLDNGWKLEFPNRMDWFTFKDLYKECSDRNVLAPTVKNIPVPGVLEVLDYGNNNTTFCRPDPYISIKDDEVSRAMARSTPNYDMDSEDEKWLEKFNNEYFTGNDIHHDVSKDAFELMVDTFEKAYYCHPDDFPDEKAAANLCLGLGGSEVVEAVSNYWMKKRKQKGSALVRVFQGHQAKRAQVIPKPFLRKRRSFKRQRSQLGRGKPPSFLRVIAAEQDALEEKNSMLKVKEANASANRSVELAVLKRKRAQFLMENADLATYRAVMAFQISEAARVAESTDATTSYFLD</sequence>
<proteinExistence type="inferred from homology"/>
<dbReference type="PANTHER" id="PTHR14898">
    <property type="entry name" value="ENHANCER OF POLYCOMB"/>
    <property type="match status" value="1"/>
</dbReference>
<evidence type="ECO:0000313" key="11">
    <source>
        <dbReference type="RefSeq" id="XP_018853358.1"/>
    </source>
</evidence>
<feature type="transmembrane region" description="Helical" evidence="8">
    <location>
        <begin position="270"/>
        <end position="289"/>
    </location>
</feature>
<evidence type="ECO:0000256" key="7">
    <source>
        <dbReference type="SAM" id="MobiDB-lite"/>
    </source>
</evidence>
<reference evidence="11 12" key="1">
    <citation type="submission" date="2025-04" db="UniProtKB">
        <authorList>
            <consortium name="RefSeq"/>
        </authorList>
    </citation>
    <scope>IDENTIFICATION</scope>
    <source>
        <tissue evidence="11 12">Leaves</tissue>
    </source>
</reference>
<dbReference type="GO" id="GO:0006357">
    <property type="term" value="P:regulation of transcription by RNA polymerase II"/>
    <property type="evidence" value="ECO:0000318"/>
    <property type="project" value="GO_Central"/>
</dbReference>
<dbReference type="KEGG" id="jre:109015336"/>
<keyword evidence="5 6" id="KW-0539">Nucleus</keyword>
<dbReference type="GO" id="GO:0035267">
    <property type="term" value="C:NuA4 histone acetyltransferase complex"/>
    <property type="evidence" value="ECO:0007669"/>
    <property type="project" value="InterPro"/>
</dbReference>
<evidence type="ECO:0000256" key="1">
    <source>
        <dbReference type="ARBA" id="ARBA00004123"/>
    </source>
</evidence>
<keyword evidence="3 6" id="KW-0805">Transcription regulation</keyword>
<protein>
    <recommendedName>
        <fullName evidence="6">Enhancer of polycomb-like protein</fullName>
    </recommendedName>
</protein>
<dbReference type="Proteomes" id="UP000235220">
    <property type="component" value="Chromosome 14"/>
</dbReference>
<evidence type="ECO:0000256" key="2">
    <source>
        <dbReference type="ARBA" id="ARBA00008035"/>
    </source>
</evidence>
<comment type="similarity">
    <text evidence="2 6">Belongs to the enhancer of polycomb family.</text>
</comment>
<dbReference type="InterPro" id="IPR019542">
    <property type="entry name" value="Enhancer_polycomb-like_N"/>
</dbReference>
<dbReference type="GeneID" id="109015336"/>
<feature type="region of interest" description="Disordered" evidence="7">
    <location>
        <begin position="431"/>
        <end position="450"/>
    </location>
</feature>
<accession>A0A2I4HB21</accession>
<keyword evidence="8" id="KW-0472">Membrane</keyword>
<feature type="region of interest" description="Disordered" evidence="7">
    <location>
        <begin position="475"/>
        <end position="502"/>
    </location>
</feature>
<dbReference type="AlphaFoldDB" id="A0A2I4HB21"/>
<evidence type="ECO:0000256" key="6">
    <source>
        <dbReference type="RuleBase" id="RU361124"/>
    </source>
</evidence>
<feature type="transmembrane region" description="Helical" evidence="8">
    <location>
        <begin position="309"/>
        <end position="329"/>
    </location>
</feature>
<name>A0A2I4HB21_JUGRE</name>
<evidence type="ECO:0000256" key="3">
    <source>
        <dbReference type="ARBA" id="ARBA00023015"/>
    </source>
</evidence>
<organism evidence="10 11">
    <name type="scientific">Juglans regia</name>
    <name type="common">English walnut</name>
    <dbReference type="NCBI Taxonomy" id="51240"/>
    <lineage>
        <taxon>Eukaryota</taxon>
        <taxon>Viridiplantae</taxon>
        <taxon>Streptophyta</taxon>
        <taxon>Embryophyta</taxon>
        <taxon>Tracheophyta</taxon>
        <taxon>Spermatophyta</taxon>
        <taxon>Magnoliopsida</taxon>
        <taxon>eudicotyledons</taxon>
        <taxon>Gunneridae</taxon>
        <taxon>Pentapetalae</taxon>
        <taxon>rosids</taxon>
        <taxon>fabids</taxon>
        <taxon>Fagales</taxon>
        <taxon>Juglandaceae</taxon>
        <taxon>Juglans</taxon>
    </lineage>
</organism>
<dbReference type="GO" id="GO:0032777">
    <property type="term" value="C:piccolo histone acetyltransferase complex"/>
    <property type="evidence" value="ECO:0000318"/>
    <property type="project" value="GO_Central"/>
</dbReference>
<dbReference type="RefSeq" id="XP_018853366.1">
    <property type="nucleotide sequence ID" value="XM_018997821.2"/>
</dbReference>
<dbReference type="Gramene" id="Jr14_04540_p1">
    <property type="protein sequence ID" value="cds.Jr14_04540_p1"/>
    <property type="gene ID" value="Jr14_04540"/>
</dbReference>
<evidence type="ECO:0000256" key="4">
    <source>
        <dbReference type="ARBA" id="ARBA00023163"/>
    </source>
</evidence>
<evidence type="ECO:0000256" key="8">
    <source>
        <dbReference type="SAM" id="Phobius"/>
    </source>
</evidence>
<comment type="subcellular location">
    <subcellularLocation>
        <location evidence="1 6">Nucleus</location>
    </subcellularLocation>
</comment>
<dbReference type="GO" id="GO:0005634">
    <property type="term" value="C:nucleus"/>
    <property type="evidence" value="ECO:0007669"/>
    <property type="project" value="UniProtKB-SubCell"/>
</dbReference>
<evidence type="ECO:0000313" key="12">
    <source>
        <dbReference type="RefSeq" id="XP_018853366.1"/>
    </source>
</evidence>
<feature type="compositionally biased region" description="Low complexity" evidence="7">
    <location>
        <begin position="479"/>
        <end position="488"/>
    </location>
</feature>